<evidence type="ECO:0000313" key="3">
    <source>
        <dbReference type="Proteomes" id="UP000326458"/>
    </source>
</evidence>
<sequence>MSHHQHPHPHQHEHQHHHQHQVKEPSHPPPKVCTQKSHEPCLPHPCPPPVSQQKCPPGPPCPPCEQKTQPKWK</sequence>
<evidence type="ECO:0000313" key="2">
    <source>
        <dbReference type="EMBL" id="KAB0364462.1"/>
    </source>
</evidence>
<evidence type="ECO:0000256" key="1">
    <source>
        <dbReference type="SAM" id="MobiDB-lite"/>
    </source>
</evidence>
<comment type="caution">
    <text evidence="2">The sequence shown here is derived from an EMBL/GenBank/DDBJ whole genome shotgun (WGS) entry which is preliminary data.</text>
</comment>
<keyword evidence="3" id="KW-1185">Reference proteome</keyword>
<reference evidence="2 3" key="1">
    <citation type="submission" date="2019-06" db="EMBL/GenBank/DDBJ databases">
        <title>Discovery of a novel chromosome fission-fusion reversal in muntjac.</title>
        <authorList>
            <person name="Mudd A.B."/>
            <person name="Bredeson J.V."/>
            <person name="Baum R."/>
            <person name="Hockemeyer D."/>
            <person name="Rokhsar D.S."/>
        </authorList>
    </citation>
    <scope>NUCLEOTIDE SEQUENCE [LARGE SCALE GENOMIC DNA]</scope>
    <source>
        <strain evidence="2">UTSW_UCB_Mm</strain>
        <tissue evidence="2">Fibroblast cell line</tissue>
    </source>
</reference>
<feature type="compositionally biased region" description="Pro residues" evidence="1">
    <location>
        <begin position="42"/>
        <end position="63"/>
    </location>
</feature>
<feature type="region of interest" description="Disordered" evidence="1">
    <location>
        <begin position="1"/>
        <end position="73"/>
    </location>
</feature>
<dbReference type="EMBL" id="VCEA01000001">
    <property type="protein sequence ID" value="KAB0364462.1"/>
    <property type="molecule type" value="Genomic_DNA"/>
</dbReference>
<feature type="compositionally biased region" description="Basic residues" evidence="1">
    <location>
        <begin position="1"/>
        <end position="20"/>
    </location>
</feature>
<name>A0A5N3WRJ8_MUNMU</name>
<organism evidence="2 3">
    <name type="scientific">Muntiacus muntjak</name>
    <name type="common">Barking deer</name>
    <name type="synonym">Indian muntjac</name>
    <dbReference type="NCBI Taxonomy" id="9888"/>
    <lineage>
        <taxon>Eukaryota</taxon>
        <taxon>Metazoa</taxon>
        <taxon>Chordata</taxon>
        <taxon>Craniata</taxon>
        <taxon>Vertebrata</taxon>
        <taxon>Euteleostomi</taxon>
        <taxon>Mammalia</taxon>
        <taxon>Eutheria</taxon>
        <taxon>Laurasiatheria</taxon>
        <taxon>Artiodactyla</taxon>
        <taxon>Ruminantia</taxon>
        <taxon>Pecora</taxon>
        <taxon>Cervidae</taxon>
        <taxon>Muntiacinae</taxon>
        <taxon>Muntiacus</taxon>
    </lineage>
</organism>
<dbReference type="PRINTS" id="PR00021">
    <property type="entry name" value="PRORICH"/>
</dbReference>
<accession>A0A5N3WRJ8</accession>
<dbReference type="AlphaFoldDB" id="A0A5N3WRJ8"/>
<gene>
    <name evidence="2" type="ORF">FD754_008618</name>
</gene>
<dbReference type="Proteomes" id="UP000326458">
    <property type="component" value="Unassembled WGS sequence"/>
</dbReference>
<protein>
    <submittedName>
        <fullName evidence="2">Uncharacterized protein</fullName>
    </submittedName>
</protein>
<proteinExistence type="predicted"/>